<keyword evidence="3" id="KW-1185">Reference proteome</keyword>
<sequence>MVERSLSMREVRGSIPRISIVLFIQLLILSTSLSSWIVIKYYFSVFSILSCLLLNFIF</sequence>
<keyword evidence="1" id="KW-0812">Transmembrane</keyword>
<dbReference type="EMBL" id="CP093343">
    <property type="protein sequence ID" value="WOG83516.1"/>
    <property type="molecule type" value="Genomic_DNA"/>
</dbReference>
<dbReference type="AlphaFoldDB" id="A0AAF0W7B9"/>
<feature type="transmembrane region" description="Helical" evidence="1">
    <location>
        <begin position="14"/>
        <end position="33"/>
    </location>
</feature>
<organism evidence="2 3">
    <name type="scientific">Daucus carota subsp. sativus</name>
    <name type="common">Carrot</name>
    <dbReference type="NCBI Taxonomy" id="79200"/>
    <lineage>
        <taxon>Eukaryota</taxon>
        <taxon>Viridiplantae</taxon>
        <taxon>Streptophyta</taxon>
        <taxon>Embryophyta</taxon>
        <taxon>Tracheophyta</taxon>
        <taxon>Spermatophyta</taxon>
        <taxon>Magnoliopsida</taxon>
        <taxon>eudicotyledons</taxon>
        <taxon>Gunneridae</taxon>
        <taxon>Pentapetalae</taxon>
        <taxon>asterids</taxon>
        <taxon>campanulids</taxon>
        <taxon>Apiales</taxon>
        <taxon>Apiaceae</taxon>
        <taxon>Apioideae</taxon>
        <taxon>Scandiceae</taxon>
        <taxon>Daucinae</taxon>
        <taxon>Daucus</taxon>
        <taxon>Daucus sect. Daucus</taxon>
    </lineage>
</organism>
<gene>
    <name evidence="2" type="ORF">DCAR_0102692</name>
</gene>
<evidence type="ECO:0000256" key="1">
    <source>
        <dbReference type="SAM" id="Phobius"/>
    </source>
</evidence>
<evidence type="ECO:0000313" key="2">
    <source>
        <dbReference type="EMBL" id="WOG83516.1"/>
    </source>
</evidence>
<reference evidence="2" key="1">
    <citation type="journal article" date="2016" name="Nat. Genet.">
        <title>A high-quality carrot genome assembly provides new insights into carotenoid accumulation and asterid genome evolution.</title>
        <authorList>
            <person name="Iorizzo M."/>
            <person name="Ellison S."/>
            <person name="Senalik D."/>
            <person name="Zeng P."/>
            <person name="Satapoomin P."/>
            <person name="Huang J."/>
            <person name="Bowman M."/>
            <person name="Iovene M."/>
            <person name="Sanseverino W."/>
            <person name="Cavagnaro P."/>
            <person name="Yildiz M."/>
            <person name="Macko-Podgorni A."/>
            <person name="Moranska E."/>
            <person name="Grzebelus E."/>
            <person name="Grzebelus D."/>
            <person name="Ashrafi H."/>
            <person name="Zheng Z."/>
            <person name="Cheng S."/>
            <person name="Spooner D."/>
            <person name="Van Deynze A."/>
            <person name="Simon P."/>
        </authorList>
    </citation>
    <scope>NUCLEOTIDE SEQUENCE</scope>
    <source>
        <tissue evidence="2">Leaf</tissue>
    </source>
</reference>
<name>A0AAF0W7B9_DAUCS</name>
<accession>A0AAF0W7B9</accession>
<keyword evidence="1" id="KW-1133">Transmembrane helix</keyword>
<feature type="transmembrane region" description="Helical" evidence="1">
    <location>
        <begin position="39"/>
        <end position="57"/>
    </location>
</feature>
<keyword evidence="1" id="KW-0472">Membrane</keyword>
<protein>
    <submittedName>
        <fullName evidence="2">Uncharacterized protein</fullName>
    </submittedName>
</protein>
<evidence type="ECO:0000313" key="3">
    <source>
        <dbReference type="Proteomes" id="UP000077755"/>
    </source>
</evidence>
<dbReference type="Proteomes" id="UP000077755">
    <property type="component" value="Chromosome 1"/>
</dbReference>
<proteinExistence type="predicted"/>
<reference evidence="2" key="2">
    <citation type="submission" date="2022-03" db="EMBL/GenBank/DDBJ databases">
        <title>Draft title - Genomic analysis of global carrot germplasm unveils the trajectory of domestication and the origin of high carotenoid orange carrot.</title>
        <authorList>
            <person name="Iorizzo M."/>
            <person name="Ellison S."/>
            <person name="Senalik D."/>
            <person name="Macko-Podgorni A."/>
            <person name="Grzebelus D."/>
            <person name="Bostan H."/>
            <person name="Rolling W."/>
            <person name="Curaba J."/>
            <person name="Simon P."/>
        </authorList>
    </citation>
    <scope>NUCLEOTIDE SEQUENCE</scope>
    <source>
        <tissue evidence="2">Leaf</tissue>
    </source>
</reference>